<accession>A0A411E979</accession>
<organism evidence="1 2">
    <name type="scientific">Muriicola soli</name>
    <dbReference type="NCBI Taxonomy" id="2507538"/>
    <lineage>
        <taxon>Bacteria</taxon>
        <taxon>Pseudomonadati</taxon>
        <taxon>Bacteroidota</taxon>
        <taxon>Flavobacteriia</taxon>
        <taxon>Flavobacteriales</taxon>
        <taxon>Flavobacteriaceae</taxon>
        <taxon>Muriicola</taxon>
    </lineage>
</organism>
<keyword evidence="1" id="KW-0378">Hydrolase</keyword>
<sequence>MLRYHFRFASNNFICRSSYQSNQHLLNPLRFLPFFIFLFLCLSASAQSLRGTILDKDTGEAIPYATVQIGLGKGTIANEEGVFGLNLNYTATDSLLISSMGYKQKRILASSLTDGVIIYMVPSTIELSEVLLRNRMPTAEEIIREVRAALPTNYAAEEQKYQMFYRATNYMNFNDLEVEIKKATAIPKSQVAKASKQLDSLAKAIMASRLIEFQDYSGSILLKDKDSSKIVIDRATKLIDSRKDFSLDNVQEKAQNIILQYLDTTLTYKLKTGLFKIEDSLNFDQDDFDNDKKLVFGNKEVKSSLLRTLKTSQWFEFSFLDKILNTDSYRFSLDGASYFQDNPIYVVSFRPRRSKSKFSGKLYISSYDFAVLKADYAFSEGKEGKKFNMKLLLGVKFVENKNEGTILYKQNPGGTYHPYYIKRDFGNYVYLSRPLKFIENSEEREKVIFDFTFEGEGREKKELLILSSGPLDMMEFTKLEEPKTIPYTLLEQYEASVWENSQIIEPLEEMKNFKVSN</sequence>
<dbReference type="SUPFAM" id="SSF49464">
    <property type="entry name" value="Carboxypeptidase regulatory domain-like"/>
    <property type="match status" value="1"/>
</dbReference>
<dbReference type="Pfam" id="PF13715">
    <property type="entry name" value="CarbopepD_reg_2"/>
    <property type="match status" value="1"/>
</dbReference>
<evidence type="ECO:0000313" key="2">
    <source>
        <dbReference type="Proteomes" id="UP000290889"/>
    </source>
</evidence>
<dbReference type="AlphaFoldDB" id="A0A411E979"/>
<dbReference type="Proteomes" id="UP000290889">
    <property type="component" value="Chromosome"/>
</dbReference>
<dbReference type="InterPro" id="IPR008969">
    <property type="entry name" value="CarboxyPept-like_regulatory"/>
</dbReference>
<keyword evidence="2" id="KW-1185">Reference proteome</keyword>
<protein>
    <submittedName>
        <fullName evidence="1">Carboxypeptidase-like regulatory domain-containing protein</fullName>
    </submittedName>
</protein>
<name>A0A411E979_9FLAO</name>
<dbReference type="EMBL" id="CP035544">
    <property type="protein sequence ID" value="QBA64249.1"/>
    <property type="molecule type" value="Genomic_DNA"/>
</dbReference>
<dbReference type="OrthoDB" id="1433475at2"/>
<evidence type="ECO:0000313" key="1">
    <source>
        <dbReference type="EMBL" id="QBA64249.1"/>
    </source>
</evidence>
<proteinExistence type="predicted"/>
<gene>
    <name evidence="1" type="ORF">EQY75_06740</name>
</gene>
<keyword evidence="1" id="KW-0121">Carboxypeptidase</keyword>
<reference evidence="1 2" key="1">
    <citation type="submission" date="2019-01" db="EMBL/GenBank/DDBJ databases">
        <title>Muriicola soli sp. nov., isolated from soil.</title>
        <authorList>
            <person name="Kang H.J."/>
            <person name="Kim S.B."/>
        </authorList>
    </citation>
    <scope>NUCLEOTIDE SEQUENCE [LARGE SCALE GENOMIC DNA]</scope>
    <source>
        <strain evidence="1 2">MMS17-SY002</strain>
    </source>
</reference>
<keyword evidence="1" id="KW-0645">Protease</keyword>
<dbReference type="KEGG" id="mur:EQY75_06740"/>
<dbReference type="GO" id="GO:0004180">
    <property type="term" value="F:carboxypeptidase activity"/>
    <property type="evidence" value="ECO:0007669"/>
    <property type="project" value="UniProtKB-KW"/>
</dbReference>